<dbReference type="PANTHER" id="PTHR33908">
    <property type="entry name" value="MANNOSYLTRANSFERASE YKCB-RELATED"/>
    <property type="match status" value="1"/>
</dbReference>
<accession>A0A1E5Q6F6</accession>
<comment type="caution">
    <text evidence="10">The sequence shown here is derived from an EMBL/GenBank/DDBJ whole genome shotgun (WGS) entry which is preliminary data.</text>
</comment>
<evidence type="ECO:0000259" key="9">
    <source>
        <dbReference type="Pfam" id="PF02366"/>
    </source>
</evidence>
<feature type="transmembrane region" description="Helical" evidence="8">
    <location>
        <begin position="381"/>
        <end position="403"/>
    </location>
</feature>
<feature type="transmembrane region" description="Helical" evidence="8">
    <location>
        <begin position="322"/>
        <end position="345"/>
    </location>
</feature>
<dbReference type="Pfam" id="PF02366">
    <property type="entry name" value="PMT"/>
    <property type="match status" value="1"/>
</dbReference>
<dbReference type="AlphaFoldDB" id="A0A1E5Q6F6"/>
<keyword evidence="3" id="KW-0328">Glycosyltransferase</keyword>
<feature type="transmembrane region" description="Helical" evidence="8">
    <location>
        <begin position="169"/>
        <end position="187"/>
    </location>
</feature>
<organism evidence="10 11">
    <name type="scientific">Magnetovibrio blakemorei</name>
    <dbReference type="NCBI Taxonomy" id="28181"/>
    <lineage>
        <taxon>Bacteria</taxon>
        <taxon>Pseudomonadati</taxon>
        <taxon>Pseudomonadota</taxon>
        <taxon>Alphaproteobacteria</taxon>
        <taxon>Rhodospirillales</taxon>
        <taxon>Magnetovibrionaceae</taxon>
        <taxon>Magnetovibrio</taxon>
    </lineage>
</organism>
<feature type="transmembrane region" description="Helical" evidence="8">
    <location>
        <begin position="451"/>
        <end position="470"/>
    </location>
</feature>
<evidence type="ECO:0000256" key="8">
    <source>
        <dbReference type="SAM" id="Phobius"/>
    </source>
</evidence>
<dbReference type="GO" id="GO:0006493">
    <property type="term" value="P:protein O-linked glycosylation"/>
    <property type="evidence" value="ECO:0007669"/>
    <property type="project" value="InterPro"/>
</dbReference>
<dbReference type="InterPro" id="IPR050297">
    <property type="entry name" value="LipidA_mod_glycosyltrf_83"/>
</dbReference>
<evidence type="ECO:0000256" key="5">
    <source>
        <dbReference type="ARBA" id="ARBA00022692"/>
    </source>
</evidence>
<feature type="transmembrane region" description="Helical" evidence="8">
    <location>
        <begin position="67"/>
        <end position="85"/>
    </location>
</feature>
<evidence type="ECO:0000256" key="4">
    <source>
        <dbReference type="ARBA" id="ARBA00022679"/>
    </source>
</evidence>
<comment type="subcellular location">
    <subcellularLocation>
        <location evidence="1">Cell membrane</location>
        <topology evidence="1">Multi-pass membrane protein</topology>
    </subcellularLocation>
</comment>
<dbReference type="EMBL" id="MCGG01000036">
    <property type="protein sequence ID" value="OEJ66193.1"/>
    <property type="molecule type" value="Genomic_DNA"/>
</dbReference>
<name>A0A1E5Q6F6_9PROT</name>
<dbReference type="InterPro" id="IPR003342">
    <property type="entry name" value="ArnT-like_N"/>
</dbReference>
<feature type="transmembrane region" description="Helical" evidence="8">
    <location>
        <begin position="351"/>
        <end position="369"/>
    </location>
</feature>
<feature type="transmembrane region" description="Helical" evidence="8">
    <location>
        <begin position="280"/>
        <end position="301"/>
    </location>
</feature>
<evidence type="ECO:0000256" key="3">
    <source>
        <dbReference type="ARBA" id="ARBA00022676"/>
    </source>
</evidence>
<feature type="domain" description="ArnT-like N-terminal" evidence="9">
    <location>
        <begin position="34"/>
        <end position="251"/>
    </location>
</feature>
<feature type="transmembrane region" description="Helical" evidence="8">
    <location>
        <begin position="224"/>
        <end position="247"/>
    </location>
</feature>
<dbReference type="GO" id="GO:0005886">
    <property type="term" value="C:plasma membrane"/>
    <property type="evidence" value="ECO:0007669"/>
    <property type="project" value="UniProtKB-SubCell"/>
</dbReference>
<dbReference type="STRING" id="28181.BEN30_12415"/>
<dbReference type="GO" id="GO:0009103">
    <property type="term" value="P:lipopolysaccharide biosynthetic process"/>
    <property type="evidence" value="ECO:0007669"/>
    <property type="project" value="TreeGrafter"/>
</dbReference>
<keyword evidence="5 8" id="KW-0812">Transmembrane</keyword>
<protein>
    <recommendedName>
        <fullName evidence="9">ArnT-like N-terminal domain-containing protein</fullName>
    </recommendedName>
</protein>
<evidence type="ECO:0000256" key="1">
    <source>
        <dbReference type="ARBA" id="ARBA00004651"/>
    </source>
</evidence>
<keyword evidence="7 8" id="KW-0472">Membrane</keyword>
<keyword evidence="11" id="KW-1185">Reference proteome</keyword>
<proteinExistence type="predicted"/>
<dbReference type="GO" id="GO:0010041">
    <property type="term" value="P:response to iron(III) ion"/>
    <property type="evidence" value="ECO:0007669"/>
    <property type="project" value="TreeGrafter"/>
</dbReference>
<dbReference type="Proteomes" id="UP000095347">
    <property type="component" value="Unassembled WGS sequence"/>
</dbReference>
<feature type="transmembrane region" description="Helical" evidence="8">
    <location>
        <begin position="132"/>
        <end position="157"/>
    </location>
</feature>
<sequence>MKPFAPKFDALLTVLIWGALVAAAILWRPLLPIDETRYITVAWEMWQSGNFWVPTLNGELYSHKPPFYFWLMNIGWAVFGVSETWARLVAPLFGLATLALTAKLAHALWPETSETLRAKRAAMAPLMLLSGLYWTIFSTMTMFDLIVTFAALVAILGTVKAWTGFATGNGFWAGVLLAGVGIGIGGLAKGPAILVHTLPLALAAPLWGPVFIERQTHALMKPSWGKWYGGVLASVLLGVAITLAWAIPAAWIGGEEYRNAIFIKQSADRMVKSFAHRRPFYWFALVVPLMVLPWTVWPRLWQGGRSIEGHQTGLREFWAGRVWTNGGMRILLIWSGASFLIFSAISGKQPHYLLPIFPALALFAAYLLSPKNAPIQTPSRGHRVPVMALGVLGLILLTGLVAAEQIVPLLGKPVPDWADAAEPLWLVPIILLAFISAAFKTSGTEAEVRLITSLTAALIVMLHLTAAPAFSKAYDLEPAAQRIKVWQDQGRNVAYVGKYHGEFQFLGRLTQPVVSLETMEEGRTWAQANPGGVVVATLSENEIPSSPLPIARQPYRGKVLVMWEASGF</sequence>
<evidence type="ECO:0000256" key="7">
    <source>
        <dbReference type="ARBA" id="ARBA00023136"/>
    </source>
</evidence>
<evidence type="ECO:0000256" key="6">
    <source>
        <dbReference type="ARBA" id="ARBA00022989"/>
    </source>
</evidence>
<reference evidence="11" key="1">
    <citation type="submission" date="2016-07" db="EMBL/GenBank/DDBJ databases">
        <authorList>
            <person name="Florea S."/>
            <person name="Webb J.S."/>
            <person name="Jaromczyk J."/>
            <person name="Schardl C.L."/>
        </authorList>
    </citation>
    <scope>NUCLEOTIDE SEQUENCE [LARGE SCALE GENOMIC DNA]</scope>
    <source>
        <strain evidence="11">MV-1</strain>
    </source>
</reference>
<feature type="transmembrane region" description="Helical" evidence="8">
    <location>
        <begin position="193"/>
        <end position="212"/>
    </location>
</feature>
<evidence type="ECO:0000313" key="11">
    <source>
        <dbReference type="Proteomes" id="UP000095347"/>
    </source>
</evidence>
<dbReference type="GO" id="GO:0000030">
    <property type="term" value="F:mannosyltransferase activity"/>
    <property type="evidence" value="ECO:0007669"/>
    <property type="project" value="InterPro"/>
</dbReference>
<evidence type="ECO:0000256" key="2">
    <source>
        <dbReference type="ARBA" id="ARBA00022475"/>
    </source>
</evidence>
<dbReference type="PANTHER" id="PTHR33908:SF3">
    <property type="entry name" value="UNDECAPRENYL PHOSPHATE-ALPHA-4-AMINO-4-DEOXY-L-ARABINOSE ARABINOSYL TRANSFERASE"/>
    <property type="match status" value="1"/>
</dbReference>
<dbReference type="GO" id="GO:0016763">
    <property type="term" value="F:pentosyltransferase activity"/>
    <property type="evidence" value="ECO:0007669"/>
    <property type="project" value="TreeGrafter"/>
</dbReference>
<evidence type="ECO:0000313" key="10">
    <source>
        <dbReference type="EMBL" id="OEJ66193.1"/>
    </source>
</evidence>
<feature type="transmembrane region" description="Helical" evidence="8">
    <location>
        <begin position="423"/>
        <end position="439"/>
    </location>
</feature>
<keyword evidence="2" id="KW-1003">Cell membrane</keyword>
<keyword evidence="4" id="KW-0808">Transferase</keyword>
<dbReference type="OrthoDB" id="9810951at2"/>
<dbReference type="RefSeq" id="WP_069958398.1">
    <property type="nucleotide sequence ID" value="NZ_MCGG01000036.1"/>
</dbReference>
<keyword evidence="6 8" id="KW-1133">Transmembrane helix</keyword>
<gene>
    <name evidence="10" type="ORF">BEN30_12415</name>
</gene>